<keyword evidence="2" id="KW-0732">Signal</keyword>
<dbReference type="AlphaFoldDB" id="A0A1H6BYU9"/>
<accession>A0A1H6BYU9</accession>
<dbReference type="PROSITE" id="PS51257">
    <property type="entry name" value="PROKAR_LIPOPROTEIN"/>
    <property type="match status" value="1"/>
</dbReference>
<feature type="region of interest" description="Disordered" evidence="1">
    <location>
        <begin position="94"/>
        <end position="132"/>
    </location>
</feature>
<reference evidence="5" key="1">
    <citation type="submission" date="2016-10" db="EMBL/GenBank/DDBJ databases">
        <authorList>
            <person name="Varghese N."/>
            <person name="Submissions S."/>
        </authorList>
    </citation>
    <scope>NUCLEOTIDE SEQUENCE [LARGE SCALE GENOMIC DNA]</scope>
    <source>
        <strain evidence="5">DSM 43163</strain>
    </source>
</reference>
<keyword evidence="5" id="KW-1185">Reference proteome</keyword>
<sequence length="211" mass="21557">MRKLLAPALLGTALVAGLTTGCTALLDKTVAASEVEAQIAGKLAGQLGGKPRSVSCPADLRGEVGATLQCSLVTADGTERVVNITVTSVDGDQINYDIKSPAPQQTAPTTPTEPTTPTQPTTPGTGDTGAPTVPVVTQAQVEAEALRQLAPQLDGVPRSVVCPGDLRGEVGVTMECTLHFEDGTWRPTTITVTSVVGTTVNFNIRLGGAGE</sequence>
<organism evidence="4 5">
    <name type="scientific">Thermomonospora echinospora</name>
    <dbReference type="NCBI Taxonomy" id="1992"/>
    <lineage>
        <taxon>Bacteria</taxon>
        <taxon>Bacillati</taxon>
        <taxon>Actinomycetota</taxon>
        <taxon>Actinomycetes</taxon>
        <taxon>Streptosporangiales</taxon>
        <taxon>Thermomonosporaceae</taxon>
        <taxon>Thermomonospora</taxon>
    </lineage>
</organism>
<feature type="chain" id="PRO_5039317154" description="DUF4333 domain-containing protein" evidence="2">
    <location>
        <begin position="25"/>
        <end position="211"/>
    </location>
</feature>
<feature type="compositionally biased region" description="Low complexity" evidence="1">
    <location>
        <begin position="101"/>
        <end position="132"/>
    </location>
</feature>
<dbReference type="RefSeq" id="WP_103939279.1">
    <property type="nucleotide sequence ID" value="NZ_FNVO01000008.1"/>
</dbReference>
<feature type="domain" description="DUF4333" evidence="3">
    <location>
        <begin position="133"/>
        <end position="196"/>
    </location>
</feature>
<dbReference type="InterPro" id="IPR025637">
    <property type="entry name" value="DUF4333"/>
</dbReference>
<evidence type="ECO:0000256" key="1">
    <source>
        <dbReference type="SAM" id="MobiDB-lite"/>
    </source>
</evidence>
<gene>
    <name evidence="4" type="ORF">SAMN04489712_108123</name>
</gene>
<protein>
    <recommendedName>
        <fullName evidence="3">DUF4333 domain-containing protein</fullName>
    </recommendedName>
</protein>
<evidence type="ECO:0000313" key="4">
    <source>
        <dbReference type="EMBL" id="SEG65647.1"/>
    </source>
</evidence>
<dbReference type="OrthoDB" id="3568721at2"/>
<proteinExistence type="predicted"/>
<name>A0A1H6BYU9_9ACTN</name>
<evidence type="ECO:0000256" key="2">
    <source>
        <dbReference type="SAM" id="SignalP"/>
    </source>
</evidence>
<dbReference type="EMBL" id="FNVO01000008">
    <property type="protein sequence ID" value="SEG65647.1"/>
    <property type="molecule type" value="Genomic_DNA"/>
</dbReference>
<feature type="signal peptide" evidence="2">
    <location>
        <begin position="1"/>
        <end position="24"/>
    </location>
</feature>
<dbReference type="Proteomes" id="UP000236723">
    <property type="component" value="Unassembled WGS sequence"/>
</dbReference>
<dbReference type="Pfam" id="PF14230">
    <property type="entry name" value="DUF4333"/>
    <property type="match status" value="2"/>
</dbReference>
<evidence type="ECO:0000259" key="3">
    <source>
        <dbReference type="Pfam" id="PF14230"/>
    </source>
</evidence>
<evidence type="ECO:0000313" key="5">
    <source>
        <dbReference type="Proteomes" id="UP000236723"/>
    </source>
</evidence>
<feature type="domain" description="DUF4333" evidence="3">
    <location>
        <begin position="15"/>
        <end position="91"/>
    </location>
</feature>